<keyword evidence="3" id="KW-1185">Reference proteome</keyword>
<feature type="chain" id="PRO_5002697375" description="Peptidase M10 metallopeptidase domain-containing protein" evidence="1">
    <location>
        <begin position="20"/>
        <end position="433"/>
    </location>
</feature>
<protein>
    <recommendedName>
        <fullName evidence="4">Peptidase M10 metallopeptidase domain-containing protein</fullName>
    </recommendedName>
</protein>
<evidence type="ECO:0000313" key="3">
    <source>
        <dbReference type="Proteomes" id="UP000005801"/>
    </source>
</evidence>
<dbReference type="Proteomes" id="UP000005801">
    <property type="component" value="Unassembled WGS sequence"/>
</dbReference>
<evidence type="ECO:0000313" key="2">
    <source>
        <dbReference type="EMBL" id="EDM79491.1"/>
    </source>
</evidence>
<keyword evidence="1" id="KW-0732">Signal</keyword>
<name>A6G3V4_9BACT</name>
<evidence type="ECO:0000256" key="1">
    <source>
        <dbReference type="SAM" id="SignalP"/>
    </source>
</evidence>
<organism evidence="2 3">
    <name type="scientific">Plesiocystis pacifica SIR-1</name>
    <dbReference type="NCBI Taxonomy" id="391625"/>
    <lineage>
        <taxon>Bacteria</taxon>
        <taxon>Pseudomonadati</taxon>
        <taxon>Myxococcota</taxon>
        <taxon>Polyangia</taxon>
        <taxon>Nannocystales</taxon>
        <taxon>Nannocystaceae</taxon>
        <taxon>Plesiocystis</taxon>
    </lineage>
</organism>
<proteinExistence type="predicted"/>
<dbReference type="AlphaFoldDB" id="A6G3V4"/>
<dbReference type="SUPFAM" id="SSF55486">
    <property type="entry name" value="Metalloproteases ('zincins'), catalytic domain"/>
    <property type="match status" value="1"/>
</dbReference>
<sequence>MLCLVRPAATLWPSLLALALALGCADDSALDDASDTQTSAGSDELGETGEALGCERPVELPDGAVDPVPWQLAGEVALADDGSTATLAIEIPADQRYLAIRTSPVDGDEADNAQLCHDLLEAHLIAADRSLIPDEDAPLTDTDQRRFAGPGAGVFAFSNTLEPLLPPGAEDTLELRLQMRNCIAGTEASRAFFPDMATQLRVEVASEPQWSEAPKPDAPARLAARMLVAEDSGWGLSADDPAMAEAWAVAVERFAAANIELSLEAEGTTGAVGTLSYDATMLALRELHGEALACLRGAEDDERFVPVVAVPCVYLETPGSSSQLFGHNPHVPGVFDETTNPSLVVLAAGACLDDGSPEPVKTPTAHGLILAHEIGHYLGLHHSDVSLGEHLATGPEATLMRSDISMASDPSSAYFSTPQAEVMLRHPDLREPL</sequence>
<accession>A6G3V4</accession>
<dbReference type="STRING" id="391625.PPSIR1_35232"/>
<gene>
    <name evidence="2" type="ORF">PPSIR1_35232</name>
</gene>
<reference evidence="2 3" key="1">
    <citation type="submission" date="2007-06" db="EMBL/GenBank/DDBJ databases">
        <authorList>
            <person name="Shimkets L."/>
            <person name="Ferriera S."/>
            <person name="Johnson J."/>
            <person name="Kravitz S."/>
            <person name="Beeson K."/>
            <person name="Sutton G."/>
            <person name="Rogers Y.-H."/>
            <person name="Friedman R."/>
            <person name="Frazier M."/>
            <person name="Venter J.C."/>
        </authorList>
    </citation>
    <scope>NUCLEOTIDE SEQUENCE [LARGE SCALE GENOMIC DNA]</scope>
    <source>
        <strain evidence="2 3">SIR-1</strain>
    </source>
</reference>
<comment type="caution">
    <text evidence="2">The sequence shown here is derived from an EMBL/GenBank/DDBJ whole genome shotgun (WGS) entry which is preliminary data.</text>
</comment>
<dbReference type="PROSITE" id="PS51257">
    <property type="entry name" value="PROKAR_LIPOPROTEIN"/>
    <property type="match status" value="1"/>
</dbReference>
<feature type="signal peptide" evidence="1">
    <location>
        <begin position="1"/>
        <end position="19"/>
    </location>
</feature>
<evidence type="ECO:0008006" key="4">
    <source>
        <dbReference type="Google" id="ProtNLM"/>
    </source>
</evidence>
<dbReference type="EMBL" id="ABCS01000019">
    <property type="protein sequence ID" value="EDM79491.1"/>
    <property type="molecule type" value="Genomic_DNA"/>
</dbReference>